<gene>
    <name evidence="1" type="ORF">JCGZ_22973</name>
</gene>
<dbReference type="EMBL" id="KK914937">
    <property type="protein sequence ID" value="KDP25996.1"/>
    <property type="molecule type" value="Genomic_DNA"/>
</dbReference>
<proteinExistence type="predicted"/>
<name>A0A067JPV5_JATCU</name>
<organism evidence="1 2">
    <name type="scientific">Jatropha curcas</name>
    <name type="common">Barbados nut</name>
    <dbReference type="NCBI Taxonomy" id="180498"/>
    <lineage>
        <taxon>Eukaryota</taxon>
        <taxon>Viridiplantae</taxon>
        <taxon>Streptophyta</taxon>
        <taxon>Embryophyta</taxon>
        <taxon>Tracheophyta</taxon>
        <taxon>Spermatophyta</taxon>
        <taxon>Magnoliopsida</taxon>
        <taxon>eudicotyledons</taxon>
        <taxon>Gunneridae</taxon>
        <taxon>Pentapetalae</taxon>
        <taxon>rosids</taxon>
        <taxon>fabids</taxon>
        <taxon>Malpighiales</taxon>
        <taxon>Euphorbiaceae</taxon>
        <taxon>Crotonoideae</taxon>
        <taxon>Jatropheae</taxon>
        <taxon>Jatropha</taxon>
    </lineage>
</organism>
<keyword evidence="2" id="KW-1185">Reference proteome</keyword>
<reference evidence="1 2" key="1">
    <citation type="journal article" date="2014" name="PLoS ONE">
        <title>Global Analysis of Gene Expression Profiles in Physic Nut (Jatropha curcas L.) Seedlings Exposed to Salt Stress.</title>
        <authorList>
            <person name="Zhang L."/>
            <person name="Zhang C."/>
            <person name="Wu P."/>
            <person name="Chen Y."/>
            <person name="Li M."/>
            <person name="Jiang H."/>
            <person name="Wu G."/>
        </authorList>
    </citation>
    <scope>NUCLEOTIDE SEQUENCE [LARGE SCALE GENOMIC DNA]</scope>
    <source>
        <strain evidence="2">cv. GZQX0401</strain>
        <tissue evidence="1">Young leaves</tissue>
    </source>
</reference>
<evidence type="ECO:0000313" key="2">
    <source>
        <dbReference type="Proteomes" id="UP000027138"/>
    </source>
</evidence>
<sequence length="126" mass="14194">MTDYEEKLIRSPEPSLEQLVDGTEFMVCMTEASTESERSKRISEFEDFLGIGDEASKLVQEQKAKARILQSVLTAEDAEEAERRVLKMTLAEEKIEATSEEQEEGADADEVIQAIKDTCNECIEQV</sequence>
<accession>A0A067JPV5</accession>
<dbReference type="AlphaFoldDB" id="A0A067JPV5"/>
<evidence type="ECO:0000313" key="1">
    <source>
        <dbReference type="EMBL" id="KDP25996.1"/>
    </source>
</evidence>
<protein>
    <submittedName>
        <fullName evidence="1">Uncharacterized protein</fullName>
    </submittedName>
</protein>
<dbReference type="Proteomes" id="UP000027138">
    <property type="component" value="Unassembled WGS sequence"/>
</dbReference>